<name>A0A3M7QSV8_BRAPC</name>
<feature type="repeat" description="ANK" evidence="3">
    <location>
        <begin position="41"/>
        <end position="73"/>
    </location>
</feature>
<evidence type="ECO:0000313" key="5">
    <source>
        <dbReference type="EMBL" id="RNA14055.1"/>
    </source>
</evidence>
<dbReference type="InterPro" id="IPR002110">
    <property type="entry name" value="Ankyrin_rpt"/>
</dbReference>
<accession>A0A3M7QSV8</accession>
<dbReference type="SMART" id="SM00248">
    <property type="entry name" value="ANK"/>
    <property type="match status" value="3"/>
</dbReference>
<keyword evidence="6" id="KW-1185">Reference proteome</keyword>
<feature type="transmembrane region" description="Helical" evidence="4">
    <location>
        <begin position="120"/>
        <end position="137"/>
    </location>
</feature>
<comment type="caution">
    <text evidence="5">The sequence shown here is derived from an EMBL/GenBank/DDBJ whole genome shotgun (WGS) entry which is preliminary data.</text>
</comment>
<dbReference type="Pfam" id="PF12796">
    <property type="entry name" value="Ank_2"/>
    <property type="match status" value="1"/>
</dbReference>
<feature type="transmembrane region" description="Helical" evidence="4">
    <location>
        <begin position="143"/>
        <end position="160"/>
    </location>
</feature>
<dbReference type="AlphaFoldDB" id="A0A3M7QSV8"/>
<evidence type="ECO:0000256" key="2">
    <source>
        <dbReference type="ARBA" id="ARBA00023043"/>
    </source>
</evidence>
<dbReference type="PROSITE" id="PS50088">
    <property type="entry name" value="ANK_REPEAT"/>
    <property type="match status" value="2"/>
</dbReference>
<evidence type="ECO:0000313" key="6">
    <source>
        <dbReference type="Proteomes" id="UP000276133"/>
    </source>
</evidence>
<organism evidence="5 6">
    <name type="scientific">Brachionus plicatilis</name>
    <name type="common">Marine rotifer</name>
    <name type="synonym">Brachionus muelleri</name>
    <dbReference type="NCBI Taxonomy" id="10195"/>
    <lineage>
        <taxon>Eukaryota</taxon>
        <taxon>Metazoa</taxon>
        <taxon>Spiralia</taxon>
        <taxon>Gnathifera</taxon>
        <taxon>Rotifera</taxon>
        <taxon>Eurotatoria</taxon>
        <taxon>Monogononta</taxon>
        <taxon>Pseudotrocha</taxon>
        <taxon>Ploima</taxon>
        <taxon>Brachionidae</taxon>
        <taxon>Brachionus</taxon>
    </lineage>
</organism>
<dbReference type="Gene3D" id="1.25.40.20">
    <property type="entry name" value="Ankyrin repeat-containing domain"/>
    <property type="match status" value="1"/>
</dbReference>
<dbReference type="GO" id="GO:0016740">
    <property type="term" value="F:transferase activity"/>
    <property type="evidence" value="ECO:0007669"/>
    <property type="project" value="UniProtKB-KW"/>
</dbReference>
<dbReference type="PANTHER" id="PTHR24171:SF9">
    <property type="entry name" value="ANKYRIN REPEAT DOMAIN-CONTAINING PROTEIN 39"/>
    <property type="match status" value="1"/>
</dbReference>
<protein>
    <submittedName>
        <fullName evidence="5">Palmitoyltransferase ZDHHC17</fullName>
    </submittedName>
</protein>
<sequence>PDFRDKSGTTPLMFAAQRVHSRDPAQLLITFNANLNAQDSKGNTPLHYTVAFNNATVMDILLNKGASQNIPNNKGQTALDLAIDRKKTNAANFLQSFQDGKEYLPSIFRSIARNKEFKKFFTRLYPFFVVYYLIYVIQLSGHWFWKILYIGFLYGTTYVFRLIIFDRWTTRYVPMAVATALFFWLYTTWFIYFRPIVFDFSIYTLTFIMVTMLSWYNFYKSYATDPGILVQNKESMKTEKFRF</sequence>
<dbReference type="PROSITE" id="PS50297">
    <property type="entry name" value="ANK_REP_REGION"/>
    <property type="match status" value="2"/>
</dbReference>
<gene>
    <name evidence="5" type="ORF">BpHYR1_046868</name>
</gene>
<proteinExistence type="predicted"/>
<evidence type="ECO:0000256" key="3">
    <source>
        <dbReference type="PROSITE-ProRule" id="PRU00023"/>
    </source>
</evidence>
<reference evidence="5 6" key="1">
    <citation type="journal article" date="2018" name="Sci. Rep.">
        <title>Genomic signatures of local adaptation to the degree of environmental predictability in rotifers.</title>
        <authorList>
            <person name="Franch-Gras L."/>
            <person name="Hahn C."/>
            <person name="Garcia-Roger E.M."/>
            <person name="Carmona M.J."/>
            <person name="Serra M."/>
            <person name="Gomez A."/>
        </authorList>
    </citation>
    <scope>NUCLEOTIDE SEQUENCE [LARGE SCALE GENOMIC DNA]</scope>
    <source>
        <strain evidence="5">HYR1</strain>
    </source>
</reference>
<dbReference type="STRING" id="10195.A0A3M7QSV8"/>
<keyword evidence="4" id="KW-1133">Transmembrane helix</keyword>
<keyword evidence="4" id="KW-0472">Membrane</keyword>
<keyword evidence="1" id="KW-0677">Repeat</keyword>
<dbReference type="SUPFAM" id="SSF48403">
    <property type="entry name" value="Ankyrin repeat"/>
    <property type="match status" value="1"/>
</dbReference>
<feature type="transmembrane region" description="Helical" evidence="4">
    <location>
        <begin position="200"/>
        <end position="219"/>
    </location>
</feature>
<feature type="repeat" description="ANK" evidence="3">
    <location>
        <begin position="7"/>
        <end position="40"/>
    </location>
</feature>
<keyword evidence="4" id="KW-0812">Transmembrane</keyword>
<feature type="transmembrane region" description="Helical" evidence="4">
    <location>
        <begin position="172"/>
        <end position="194"/>
    </location>
</feature>
<keyword evidence="5" id="KW-0808">Transferase</keyword>
<keyword evidence="2 3" id="KW-0040">ANK repeat</keyword>
<evidence type="ECO:0000256" key="1">
    <source>
        <dbReference type="ARBA" id="ARBA00022737"/>
    </source>
</evidence>
<evidence type="ECO:0000256" key="4">
    <source>
        <dbReference type="SAM" id="Phobius"/>
    </source>
</evidence>
<dbReference type="PANTHER" id="PTHR24171">
    <property type="entry name" value="ANKYRIN REPEAT DOMAIN-CONTAINING PROTEIN 39-RELATED"/>
    <property type="match status" value="1"/>
</dbReference>
<dbReference type="EMBL" id="REGN01005267">
    <property type="protein sequence ID" value="RNA14055.1"/>
    <property type="molecule type" value="Genomic_DNA"/>
</dbReference>
<dbReference type="InterPro" id="IPR036770">
    <property type="entry name" value="Ankyrin_rpt-contain_sf"/>
</dbReference>
<dbReference type="OrthoDB" id="6781668at2759"/>
<dbReference type="Proteomes" id="UP000276133">
    <property type="component" value="Unassembled WGS sequence"/>
</dbReference>
<feature type="non-terminal residue" evidence="5">
    <location>
        <position position="1"/>
    </location>
</feature>